<dbReference type="InterPro" id="IPR000086">
    <property type="entry name" value="NUDIX_hydrolase_dom"/>
</dbReference>
<evidence type="ECO:0000259" key="3">
    <source>
        <dbReference type="PROSITE" id="PS51462"/>
    </source>
</evidence>
<dbReference type="PANTHER" id="PTHR43046">
    <property type="entry name" value="GDP-MANNOSE MANNOSYL HYDROLASE"/>
    <property type="match status" value="1"/>
</dbReference>
<dbReference type="PROSITE" id="PS00893">
    <property type="entry name" value="NUDIX_BOX"/>
    <property type="match status" value="1"/>
</dbReference>
<dbReference type="InterPro" id="IPR015797">
    <property type="entry name" value="NUDIX_hydrolase-like_dom_sf"/>
</dbReference>
<organism evidence="4 5">
    <name type="scientific">Ruegeria pomeroyi</name>
    <dbReference type="NCBI Taxonomy" id="89184"/>
    <lineage>
        <taxon>Bacteria</taxon>
        <taxon>Pseudomonadati</taxon>
        <taxon>Pseudomonadota</taxon>
        <taxon>Alphaproteobacteria</taxon>
        <taxon>Rhodobacterales</taxon>
        <taxon>Roseobacteraceae</taxon>
        <taxon>Ruegeria</taxon>
    </lineage>
</organism>
<dbReference type="PANTHER" id="PTHR43046:SF14">
    <property type="entry name" value="MUTT_NUDIX FAMILY PROTEIN"/>
    <property type="match status" value="1"/>
</dbReference>
<proteinExistence type="predicted"/>
<dbReference type="Proteomes" id="UP000813672">
    <property type="component" value="Unassembled WGS sequence"/>
</dbReference>
<evidence type="ECO:0000256" key="1">
    <source>
        <dbReference type="ARBA" id="ARBA00001946"/>
    </source>
</evidence>
<dbReference type="InterPro" id="IPR020084">
    <property type="entry name" value="NUDIX_hydrolase_CS"/>
</dbReference>
<dbReference type="Gene3D" id="3.90.79.10">
    <property type="entry name" value="Nucleoside Triphosphate Pyrophosphohydrolase"/>
    <property type="match status" value="1"/>
</dbReference>
<dbReference type="PROSITE" id="PS51462">
    <property type="entry name" value="NUDIX"/>
    <property type="match status" value="1"/>
</dbReference>
<reference evidence="4" key="1">
    <citation type="journal article" date="2021" name="Environ. Microbiol.">
        <title>Cryptic niche differentiation of novel sediment ecotypes of Rugeria pomeroyi correlates with nitrate respiration.</title>
        <authorList>
            <person name="Lin X."/>
            <person name="McNichol J."/>
            <person name="Chu X."/>
            <person name="Qian Y."/>
            <person name="Luo H."/>
        </authorList>
    </citation>
    <scope>NUCLEOTIDE SEQUENCE</scope>
    <source>
        <strain evidence="4">SZCCDBB064</strain>
    </source>
</reference>
<feature type="domain" description="Nudix hydrolase" evidence="3">
    <location>
        <begin position="11"/>
        <end position="142"/>
    </location>
</feature>
<dbReference type="AlphaFoldDB" id="A0A9Q3WMG6"/>
<evidence type="ECO:0000313" key="4">
    <source>
        <dbReference type="EMBL" id="MCE8538414.1"/>
    </source>
</evidence>
<dbReference type="GO" id="GO:0016787">
    <property type="term" value="F:hydrolase activity"/>
    <property type="evidence" value="ECO:0007669"/>
    <property type="project" value="UniProtKB-KW"/>
</dbReference>
<protein>
    <submittedName>
        <fullName evidence="4">NUDIX hydrolase</fullName>
    </submittedName>
</protein>
<comment type="caution">
    <text evidence="4">The sequence shown here is derived from an EMBL/GenBank/DDBJ whole genome shotgun (WGS) entry which is preliminary data.</text>
</comment>
<sequence length="162" mass="18359">MRSEKVTEATTRFAGAKLALFLGSQLLVIRRDDRPDIPFPDHWDLPGGGREGEESPLDCALRETREEVGLVVPGERVGWGVSYMRPTGRMWFFTAHLAEGYVDRIQFGDEGQGWRLMAPADYIRHPRAIPHFADRIAQYLESSSYRRFGLDASLQSRGCETT</sequence>
<dbReference type="SUPFAM" id="SSF55811">
    <property type="entry name" value="Nudix"/>
    <property type="match status" value="1"/>
</dbReference>
<keyword evidence="2 4" id="KW-0378">Hydrolase</keyword>
<dbReference type="Pfam" id="PF00293">
    <property type="entry name" value="NUDIX"/>
    <property type="match status" value="1"/>
</dbReference>
<dbReference type="EMBL" id="JAGQAF010000008">
    <property type="protein sequence ID" value="MCE8538414.1"/>
    <property type="molecule type" value="Genomic_DNA"/>
</dbReference>
<gene>
    <name evidence="4" type="ORF">KBY27_13265</name>
</gene>
<dbReference type="CDD" id="cd04682">
    <property type="entry name" value="NUDIX_Hydrolase"/>
    <property type="match status" value="1"/>
</dbReference>
<evidence type="ECO:0000313" key="5">
    <source>
        <dbReference type="Proteomes" id="UP000813672"/>
    </source>
</evidence>
<name>A0A9Q3WMG6_9RHOB</name>
<comment type="cofactor">
    <cofactor evidence="1">
        <name>Mg(2+)</name>
        <dbReference type="ChEBI" id="CHEBI:18420"/>
    </cofactor>
</comment>
<accession>A0A9Q3WMG6</accession>
<evidence type="ECO:0000256" key="2">
    <source>
        <dbReference type="ARBA" id="ARBA00022801"/>
    </source>
</evidence>